<evidence type="ECO:0000313" key="1">
    <source>
        <dbReference type="EMBL" id="KAI8559728.1"/>
    </source>
</evidence>
<name>A0ACC0P251_RHOML</name>
<dbReference type="Proteomes" id="UP001062846">
    <property type="component" value="Chromosome 4"/>
</dbReference>
<sequence length="205" mass="21367">MEIETESEQAVTAIASPGAGVSKGGDGSLGQEQEVEGGSDRHAPEGHSHVSEETGAVEPIVKLMGSSTVVGDSVAVGGSLKTTGGSGAEGGDVGPSGSPLRDLARGKGIMTDEEETTEVSIEIRPEGSSSHRPITKEDVAEFLSDEGLVRLHKEYPAVRITVLKAKEDRARKIAASKAAARVERKRAEGEETLRDTVAHISSNWT</sequence>
<accession>A0ACC0P251</accession>
<reference evidence="1" key="1">
    <citation type="submission" date="2022-02" db="EMBL/GenBank/DDBJ databases">
        <title>Plant Genome Project.</title>
        <authorList>
            <person name="Zhang R.-G."/>
        </authorList>
    </citation>
    <scope>NUCLEOTIDE SEQUENCE</scope>
    <source>
        <strain evidence="1">AT1</strain>
    </source>
</reference>
<proteinExistence type="predicted"/>
<evidence type="ECO:0000313" key="2">
    <source>
        <dbReference type="Proteomes" id="UP001062846"/>
    </source>
</evidence>
<dbReference type="EMBL" id="CM046391">
    <property type="protein sequence ID" value="KAI8559728.1"/>
    <property type="molecule type" value="Genomic_DNA"/>
</dbReference>
<comment type="caution">
    <text evidence="1">The sequence shown here is derived from an EMBL/GenBank/DDBJ whole genome shotgun (WGS) entry which is preliminary data.</text>
</comment>
<protein>
    <submittedName>
        <fullName evidence="1">Uncharacterized protein</fullName>
    </submittedName>
</protein>
<keyword evidence="2" id="KW-1185">Reference proteome</keyword>
<gene>
    <name evidence="1" type="ORF">RHMOL_Rhmol04G0196700</name>
</gene>
<organism evidence="1 2">
    <name type="scientific">Rhododendron molle</name>
    <name type="common">Chinese azalea</name>
    <name type="synonym">Azalea mollis</name>
    <dbReference type="NCBI Taxonomy" id="49168"/>
    <lineage>
        <taxon>Eukaryota</taxon>
        <taxon>Viridiplantae</taxon>
        <taxon>Streptophyta</taxon>
        <taxon>Embryophyta</taxon>
        <taxon>Tracheophyta</taxon>
        <taxon>Spermatophyta</taxon>
        <taxon>Magnoliopsida</taxon>
        <taxon>eudicotyledons</taxon>
        <taxon>Gunneridae</taxon>
        <taxon>Pentapetalae</taxon>
        <taxon>asterids</taxon>
        <taxon>Ericales</taxon>
        <taxon>Ericaceae</taxon>
        <taxon>Ericoideae</taxon>
        <taxon>Rhodoreae</taxon>
        <taxon>Rhododendron</taxon>
    </lineage>
</organism>